<protein>
    <submittedName>
        <fullName evidence="8">NFIL3 protein</fullName>
    </submittedName>
</protein>
<evidence type="ECO:0000259" key="7">
    <source>
        <dbReference type="PROSITE" id="PS50217"/>
    </source>
</evidence>
<keyword evidence="4" id="KW-0804">Transcription</keyword>
<dbReference type="GO" id="GO:0005634">
    <property type="term" value="C:nucleus"/>
    <property type="evidence" value="ECO:0007669"/>
    <property type="project" value="TreeGrafter"/>
</dbReference>
<gene>
    <name evidence="8" type="primary">Nfil3_1</name>
    <name evidence="8" type="ORF">GTO96_0020889</name>
</gene>
<keyword evidence="2" id="KW-0805">Transcription regulation</keyword>
<accession>A0A8X7XIL3</accession>
<proteinExistence type="inferred from homology"/>
<reference evidence="8 9" key="1">
    <citation type="journal article" date="2021" name="Cell">
        <title>Tracing the genetic footprints of vertebrate landing in non-teleost ray-finned fishes.</title>
        <authorList>
            <person name="Bi X."/>
            <person name="Wang K."/>
            <person name="Yang L."/>
            <person name="Pan H."/>
            <person name="Jiang H."/>
            <person name="Wei Q."/>
            <person name="Fang M."/>
            <person name="Yu H."/>
            <person name="Zhu C."/>
            <person name="Cai Y."/>
            <person name="He Y."/>
            <person name="Gan X."/>
            <person name="Zeng H."/>
            <person name="Yu D."/>
            <person name="Zhu Y."/>
            <person name="Jiang H."/>
            <person name="Qiu Q."/>
            <person name="Yang H."/>
            <person name="Zhang Y.E."/>
            <person name="Wang W."/>
            <person name="Zhu M."/>
            <person name="He S."/>
            <person name="Zhang G."/>
        </authorList>
    </citation>
    <scope>NUCLEOTIDE SEQUENCE [LARGE SCALE GENOMIC DNA]</scope>
    <source>
        <strain evidence="8">Bchr_013</strain>
    </source>
</reference>
<dbReference type="PANTHER" id="PTHR15284:SF0">
    <property type="entry name" value="GH23983P"/>
    <property type="match status" value="1"/>
</dbReference>
<evidence type="ECO:0000256" key="3">
    <source>
        <dbReference type="ARBA" id="ARBA00023125"/>
    </source>
</evidence>
<keyword evidence="5" id="KW-0539">Nucleus</keyword>
<dbReference type="InterPro" id="IPR047229">
    <property type="entry name" value="NFIL3-like"/>
</dbReference>
<comment type="similarity">
    <text evidence="1">Belongs to the bZIP family. NFIL3 subfamily.</text>
</comment>
<evidence type="ECO:0000256" key="2">
    <source>
        <dbReference type="ARBA" id="ARBA00023015"/>
    </source>
</evidence>
<evidence type="ECO:0000256" key="6">
    <source>
        <dbReference type="SAM" id="MobiDB-lite"/>
    </source>
</evidence>
<keyword evidence="3" id="KW-0238">DNA-binding</keyword>
<evidence type="ECO:0000256" key="1">
    <source>
        <dbReference type="ARBA" id="ARBA00006079"/>
    </source>
</evidence>
<evidence type="ECO:0000313" key="8">
    <source>
        <dbReference type="EMBL" id="KAG2466772.1"/>
    </source>
</evidence>
<feature type="non-terminal residue" evidence="8">
    <location>
        <position position="1"/>
    </location>
</feature>
<dbReference type="GO" id="GO:0003677">
    <property type="term" value="F:DNA binding"/>
    <property type="evidence" value="ECO:0007669"/>
    <property type="project" value="UniProtKB-KW"/>
</dbReference>
<dbReference type="InterPro" id="IPR004827">
    <property type="entry name" value="bZIP"/>
</dbReference>
<dbReference type="PANTHER" id="PTHR15284">
    <property type="entry name" value="NUCLEAR FACTOR INTERLEUKIN-3-REGULATED PROTEIN"/>
    <property type="match status" value="1"/>
</dbReference>
<dbReference type="SMART" id="SM00338">
    <property type="entry name" value="BRLZ"/>
    <property type="match status" value="1"/>
</dbReference>
<dbReference type="FunFam" id="1.20.5.170:FF:000025">
    <property type="entry name" value="nuclear factor interleukin-3-regulated protein-like"/>
    <property type="match status" value="1"/>
</dbReference>
<dbReference type="AlphaFoldDB" id="A0A8X7XIL3"/>
<dbReference type="Proteomes" id="UP000886611">
    <property type="component" value="Unassembled WGS sequence"/>
</dbReference>
<feature type="region of interest" description="Disordered" evidence="6">
    <location>
        <begin position="336"/>
        <end position="363"/>
    </location>
</feature>
<feature type="non-terminal residue" evidence="8">
    <location>
        <position position="447"/>
    </location>
</feature>
<organism evidence="8 9">
    <name type="scientific">Polypterus senegalus</name>
    <name type="common">Senegal bichir</name>
    <dbReference type="NCBI Taxonomy" id="55291"/>
    <lineage>
        <taxon>Eukaryota</taxon>
        <taxon>Metazoa</taxon>
        <taxon>Chordata</taxon>
        <taxon>Craniata</taxon>
        <taxon>Vertebrata</taxon>
        <taxon>Euteleostomi</taxon>
        <taxon>Actinopterygii</taxon>
        <taxon>Polypteriformes</taxon>
        <taxon>Polypteridae</taxon>
        <taxon>Polypterus</taxon>
    </lineage>
</organism>
<dbReference type="PROSITE" id="PS50217">
    <property type="entry name" value="BZIP"/>
    <property type="match status" value="1"/>
</dbReference>
<dbReference type="EMBL" id="JAATIS010001241">
    <property type="protein sequence ID" value="KAG2466772.1"/>
    <property type="molecule type" value="Genomic_DNA"/>
</dbReference>
<dbReference type="Gene3D" id="1.20.5.170">
    <property type="match status" value="1"/>
</dbReference>
<dbReference type="InterPro" id="IPR046347">
    <property type="entry name" value="bZIP_sf"/>
</dbReference>
<evidence type="ECO:0000256" key="5">
    <source>
        <dbReference type="ARBA" id="ARBA00023242"/>
    </source>
</evidence>
<feature type="domain" description="BZIP" evidence="7">
    <location>
        <begin position="89"/>
        <end position="135"/>
    </location>
</feature>
<evidence type="ECO:0000313" key="9">
    <source>
        <dbReference type="Proteomes" id="UP000886611"/>
    </source>
</evidence>
<dbReference type="GO" id="GO:0007623">
    <property type="term" value="P:circadian rhythm"/>
    <property type="evidence" value="ECO:0007669"/>
    <property type="project" value="TreeGrafter"/>
</dbReference>
<name>A0A8X7XIL3_POLSE</name>
<evidence type="ECO:0000256" key="4">
    <source>
        <dbReference type="ARBA" id="ARBA00023163"/>
    </source>
</evidence>
<dbReference type="PROSITE" id="PS00036">
    <property type="entry name" value="BZIP_BASIC"/>
    <property type="match status" value="1"/>
</dbReference>
<sequence length="447" mass="49826">MDVCTLYGGTRPAASSTALDDTRQMSGAIACSTQPDCPPEPPLACGGPYNFFVRSFLGLPVQSAKRTECLPGNSVVRRKREFTPEEQKDSNYWVKRRRNNEAARRSRQRRRMEEMLLETRAVELLRENEKLKAALFAVRYRLGNNEHDNAQEVHRSGMCAFPDRPSSSQELPATDGRHHEVLASDAFAPGHGSFGVGYSDAHFCGTSQGQLPLDIIGASPHCPSPSETDYVPIRNDPFTNERLSADAVNVNLDLNFCSDGDHPSRTKESENCNEPENLSGVKDFAYCRSPHKPTRCEVVSSGIRLNKLPHKLRLKVAAPRSTGDITGLGVDALSRRQDVEETDSRGSAGRPRSLHCLEESERQGASQKVELMDALYNRRHIAGREEERKDDQRSSLGVVHFRSAKTDCQLTKKRDDWGANDHLRDQLASLSAEVERLKQILLMQTTA</sequence>
<dbReference type="GO" id="GO:0003700">
    <property type="term" value="F:DNA-binding transcription factor activity"/>
    <property type="evidence" value="ECO:0007669"/>
    <property type="project" value="InterPro"/>
</dbReference>
<dbReference type="SUPFAM" id="SSF57959">
    <property type="entry name" value="Leucine zipper domain"/>
    <property type="match status" value="1"/>
</dbReference>
<comment type="caution">
    <text evidence="8">The sequence shown here is derived from an EMBL/GenBank/DDBJ whole genome shotgun (WGS) entry which is preliminary data.</text>
</comment>
<dbReference type="Pfam" id="PF07716">
    <property type="entry name" value="bZIP_2"/>
    <property type="match status" value="1"/>
</dbReference>
<keyword evidence="9" id="KW-1185">Reference proteome</keyword>